<protein>
    <submittedName>
        <fullName evidence="2">Uncharacterized protein</fullName>
    </submittedName>
</protein>
<sequence>MVLLPIVNIDFVNCPQILPVGKQLIAEKESSLQRGRLAGGAGGWSQAVPQSMHHGRREGNLSPAALATAPRVASLLPQGGF</sequence>
<organism evidence="2 3">
    <name type="scientific">Aldrovandia affinis</name>
    <dbReference type="NCBI Taxonomy" id="143900"/>
    <lineage>
        <taxon>Eukaryota</taxon>
        <taxon>Metazoa</taxon>
        <taxon>Chordata</taxon>
        <taxon>Craniata</taxon>
        <taxon>Vertebrata</taxon>
        <taxon>Euteleostomi</taxon>
        <taxon>Actinopterygii</taxon>
        <taxon>Neopterygii</taxon>
        <taxon>Teleostei</taxon>
        <taxon>Notacanthiformes</taxon>
        <taxon>Halosauridae</taxon>
        <taxon>Aldrovandia</taxon>
    </lineage>
</organism>
<gene>
    <name evidence="2" type="ORF">AAFF_G00331810</name>
</gene>
<evidence type="ECO:0000313" key="2">
    <source>
        <dbReference type="EMBL" id="KAJ8404794.1"/>
    </source>
</evidence>
<comment type="caution">
    <text evidence="2">The sequence shown here is derived from an EMBL/GenBank/DDBJ whole genome shotgun (WGS) entry which is preliminary data.</text>
</comment>
<evidence type="ECO:0000256" key="1">
    <source>
        <dbReference type="SAM" id="MobiDB-lite"/>
    </source>
</evidence>
<dbReference type="AlphaFoldDB" id="A0AAD7SLI0"/>
<dbReference type="Proteomes" id="UP001221898">
    <property type="component" value="Unassembled WGS sequence"/>
</dbReference>
<reference evidence="2" key="1">
    <citation type="journal article" date="2023" name="Science">
        <title>Genome structures resolve the early diversification of teleost fishes.</title>
        <authorList>
            <person name="Parey E."/>
            <person name="Louis A."/>
            <person name="Montfort J."/>
            <person name="Bouchez O."/>
            <person name="Roques C."/>
            <person name="Iampietro C."/>
            <person name="Lluch J."/>
            <person name="Castinel A."/>
            <person name="Donnadieu C."/>
            <person name="Desvignes T."/>
            <person name="Floi Bucao C."/>
            <person name="Jouanno E."/>
            <person name="Wen M."/>
            <person name="Mejri S."/>
            <person name="Dirks R."/>
            <person name="Jansen H."/>
            <person name="Henkel C."/>
            <person name="Chen W.J."/>
            <person name="Zahm M."/>
            <person name="Cabau C."/>
            <person name="Klopp C."/>
            <person name="Thompson A.W."/>
            <person name="Robinson-Rechavi M."/>
            <person name="Braasch I."/>
            <person name="Lecointre G."/>
            <person name="Bobe J."/>
            <person name="Postlethwait J.H."/>
            <person name="Berthelot C."/>
            <person name="Roest Crollius H."/>
            <person name="Guiguen Y."/>
        </authorList>
    </citation>
    <scope>NUCLEOTIDE SEQUENCE</scope>
    <source>
        <strain evidence="2">NC1722</strain>
    </source>
</reference>
<keyword evidence="3" id="KW-1185">Reference proteome</keyword>
<feature type="region of interest" description="Disordered" evidence="1">
    <location>
        <begin position="36"/>
        <end position="65"/>
    </location>
</feature>
<name>A0AAD7SLI0_9TELE</name>
<dbReference type="EMBL" id="JAINUG010000051">
    <property type="protein sequence ID" value="KAJ8404794.1"/>
    <property type="molecule type" value="Genomic_DNA"/>
</dbReference>
<proteinExistence type="predicted"/>
<accession>A0AAD7SLI0</accession>
<evidence type="ECO:0000313" key="3">
    <source>
        <dbReference type="Proteomes" id="UP001221898"/>
    </source>
</evidence>